<proteinExistence type="predicted"/>
<reference evidence="1" key="1">
    <citation type="submission" date="2018-10" db="EMBL/GenBank/DDBJ databases">
        <title>Hidden diversity of soil giant viruses.</title>
        <authorList>
            <person name="Schulz F."/>
            <person name="Alteio L."/>
            <person name="Goudeau D."/>
            <person name="Ryan E.M."/>
            <person name="Malmstrom R.R."/>
            <person name="Blanchard J."/>
            <person name="Woyke T."/>
        </authorList>
    </citation>
    <scope>NUCLEOTIDE SEQUENCE</scope>
    <source>
        <strain evidence="1">EDV1</strain>
    </source>
</reference>
<protein>
    <submittedName>
        <fullName evidence="1">Uncharacterized protein</fullName>
    </submittedName>
</protein>
<sequence length="324" mass="38489">MVKIFDLNNVSLKFTNDLQKNISLIKKKYGNNFIIQNNDVSLPSKLYKVTFNYNNMNYYSLIYDMKGEDREQYLFPFKIDFIDTEYKKNNNCYMSNINKTNTISGTEMVETILKLLKILGAKKVTLHDGTRINCHDNEIDLSFFKLIEKGMTFYQRFGFQFAPDEIWLKVKFGTPKNIQSILTKLLSRFRKIKISQLVASYNNILKILFEVIKNQDYENLKIYFIHPVKPYIIPIKKNRSRVANIINEIDFILSKMVDSNKKYLYELFINLFYNDCYSYILLFDYIINNMFYGVVYKKNKVILKESTLFNDIMNIRNSAVEIIL</sequence>
<evidence type="ECO:0000313" key="1">
    <source>
        <dbReference type="EMBL" id="AYV78158.1"/>
    </source>
</evidence>
<gene>
    <name evidence="1" type="ORF">Edafosvirus6_7</name>
</gene>
<dbReference type="EMBL" id="MK072071">
    <property type="protein sequence ID" value="AYV78158.1"/>
    <property type="molecule type" value="Genomic_DNA"/>
</dbReference>
<name>A0A3G4ZTE4_9VIRU</name>
<organism evidence="1">
    <name type="scientific">Edafosvirus sp</name>
    <dbReference type="NCBI Taxonomy" id="2487765"/>
    <lineage>
        <taxon>Viruses</taxon>
        <taxon>Varidnaviria</taxon>
        <taxon>Bamfordvirae</taxon>
        <taxon>Nucleocytoviricota</taxon>
        <taxon>Megaviricetes</taxon>
        <taxon>Imitervirales</taxon>
        <taxon>Mimiviridae</taxon>
        <taxon>Klosneuvirinae</taxon>
    </lineage>
</organism>
<accession>A0A3G4ZTE4</accession>